<dbReference type="GO" id="GO:0005789">
    <property type="term" value="C:endoplasmic reticulum membrane"/>
    <property type="evidence" value="ECO:0007669"/>
    <property type="project" value="TreeGrafter"/>
</dbReference>
<feature type="region of interest" description="Disordered" evidence="6">
    <location>
        <begin position="609"/>
        <end position="632"/>
    </location>
</feature>
<evidence type="ECO:0000259" key="8">
    <source>
        <dbReference type="PROSITE" id="PS51778"/>
    </source>
</evidence>
<dbReference type="GO" id="GO:0120015">
    <property type="term" value="F:sterol transfer activity"/>
    <property type="evidence" value="ECO:0007669"/>
    <property type="project" value="TreeGrafter"/>
</dbReference>
<comment type="caution">
    <text evidence="9">The sequence shown here is derived from an EMBL/GenBank/DDBJ whole genome shotgun (WGS) entry which is preliminary data.</text>
</comment>
<evidence type="ECO:0000256" key="7">
    <source>
        <dbReference type="SAM" id="Phobius"/>
    </source>
</evidence>
<feature type="compositionally biased region" description="Polar residues" evidence="6">
    <location>
        <begin position="610"/>
        <end position="619"/>
    </location>
</feature>
<dbReference type="EMBL" id="NHMM01000005">
    <property type="protein sequence ID" value="OUT21642.1"/>
    <property type="molecule type" value="Genomic_DNA"/>
</dbReference>
<comment type="subcellular location">
    <subcellularLocation>
        <location evidence="1">Membrane</location>
        <topology evidence="1">Single-pass membrane protein</topology>
    </subcellularLocation>
</comment>
<dbReference type="Gene3D" id="2.30.29.30">
    <property type="entry name" value="Pleckstrin-homology domain (PH domain)/Phosphotyrosine-binding domain (PTB)"/>
    <property type="match status" value="1"/>
</dbReference>
<dbReference type="Proteomes" id="UP000195871">
    <property type="component" value="Unassembled WGS sequence"/>
</dbReference>
<evidence type="ECO:0000256" key="1">
    <source>
        <dbReference type="ARBA" id="ARBA00004167"/>
    </source>
</evidence>
<evidence type="ECO:0000313" key="9">
    <source>
        <dbReference type="EMBL" id="OUT21642.1"/>
    </source>
</evidence>
<reference evidence="9 10" key="1">
    <citation type="submission" date="2017-05" db="EMBL/GenBank/DDBJ databases">
        <title>The Genome Sequence of Candida krusei Ckrusei653.</title>
        <authorList>
            <person name="Cuomo C."/>
            <person name="Forche A."/>
            <person name="Young S."/>
            <person name="Abouelleil A."/>
            <person name="Cao P."/>
            <person name="Chapman S."/>
            <person name="Cusick C."/>
            <person name="Shea T."/>
            <person name="Nusbaum C."/>
            <person name="Birren B."/>
        </authorList>
    </citation>
    <scope>NUCLEOTIDE SEQUENCE [LARGE SCALE GENOMIC DNA]</scope>
    <source>
        <strain evidence="9 10">Ckrusei653</strain>
    </source>
</reference>
<dbReference type="PANTHER" id="PTHR23319">
    <property type="entry name" value="GRAM DOMAIN CONTAINING 1B, ISOFORM E"/>
    <property type="match status" value="1"/>
</dbReference>
<dbReference type="CDD" id="cd13220">
    <property type="entry name" value="PH-GRAM_GRAMDC"/>
    <property type="match status" value="1"/>
</dbReference>
<feature type="transmembrane region" description="Helical" evidence="7">
    <location>
        <begin position="865"/>
        <end position="890"/>
    </location>
</feature>
<keyword evidence="5 7" id="KW-0472">Membrane</keyword>
<feature type="domain" description="VASt" evidence="8">
    <location>
        <begin position="435"/>
        <end position="602"/>
    </location>
</feature>
<dbReference type="GO" id="GO:0032366">
    <property type="term" value="P:intracellular sterol transport"/>
    <property type="evidence" value="ECO:0007669"/>
    <property type="project" value="TreeGrafter"/>
</dbReference>
<feature type="compositionally biased region" description="Low complexity" evidence="6">
    <location>
        <begin position="58"/>
        <end position="70"/>
    </location>
</feature>
<feature type="region of interest" description="Disordered" evidence="6">
    <location>
        <begin position="1"/>
        <end position="87"/>
    </location>
</feature>
<evidence type="ECO:0000256" key="2">
    <source>
        <dbReference type="ARBA" id="ARBA00006582"/>
    </source>
</evidence>
<dbReference type="PANTHER" id="PTHR23319:SF4">
    <property type="entry name" value="GRAM DOMAIN CONTAINING 1B, ISOFORM E"/>
    <property type="match status" value="1"/>
</dbReference>
<accession>A0A1Z8JMI6</accession>
<feature type="compositionally biased region" description="Low complexity" evidence="6">
    <location>
        <begin position="27"/>
        <end position="44"/>
    </location>
</feature>
<dbReference type="InterPro" id="IPR004182">
    <property type="entry name" value="GRAM"/>
</dbReference>
<dbReference type="GO" id="GO:0005739">
    <property type="term" value="C:mitochondrion"/>
    <property type="evidence" value="ECO:0007669"/>
    <property type="project" value="TreeGrafter"/>
</dbReference>
<feature type="compositionally biased region" description="Acidic residues" evidence="6">
    <location>
        <begin position="380"/>
        <end position="389"/>
    </location>
</feature>
<gene>
    <name evidence="9" type="ORF">CAS74_003763</name>
</gene>
<keyword evidence="3 7" id="KW-0812">Transmembrane</keyword>
<name>A0A1Z8JMI6_PICKU</name>
<dbReference type="InterPro" id="IPR051482">
    <property type="entry name" value="Cholesterol_transport"/>
</dbReference>
<feature type="compositionally biased region" description="Polar residues" evidence="6">
    <location>
        <begin position="45"/>
        <end position="57"/>
    </location>
</feature>
<dbReference type="GO" id="GO:0140268">
    <property type="term" value="C:endoplasmic reticulum-plasma membrane contact site"/>
    <property type="evidence" value="ECO:0007669"/>
    <property type="project" value="TreeGrafter"/>
</dbReference>
<dbReference type="InterPro" id="IPR011993">
    <property type="entry name" value="PH-like_dom_sf"/>
</dbReference>
<evidence type="ECO:0000256" key="6">
    <source>
        <dbReference type="SAM" id="MobiDB-lite"/>
    </source>
</evidence>
<comment type="similarity">
    <text evidence="2">Belongs to the YSP2 family.</text>
</comment>
<protein>
    <recommendedName>
        <fullName evidence="8">VASt domain-containing protein</fullName>
    </recommendedName>
</protein>
<keyword evidence="4 7" id="KW-1133">Transmembrane helix</keyword>
<feature type="region of interest" description="Disordered" evidence="6">
    <location>
        <begin position="377"/>
        <end position="396"/>
    </location>
</feature>
<feature type="domain" description="VASt" evidence="8">
    <location>
        <begin position="645"/>
        <end position="812"/>
    </location>
</feature>
<evidence type="ECO:0000256" key="3">
    <source>
        <dbReference type="ARBA" id="ARBA00022692"/>
    </source>
</evidence>
<dbReference type="InterPro" id="IPR031968">
    <property type="entry name" value="VASt"/>
</dbReference>
<evidence type="ECO:0000256" key="4">
    <source>
        <dbReference type="ARBA" id="ARBA00022989"/>
    </source>
</evidence>
<dbReference type="GO" id="GO:0005886">
    <property type="term" value="C:plasma membrane"/>
    <property type="evidence" value="ECO:0007669"/>
    <property type="project" value="TreeGrafter"/>
</dbReference>
<dbReference type="VEuPathDB" id="FungiDB:C5L36_0B06640"/>
<dbReference type="PROSITE" id="PS51778">
    <property type="entry name" value="VAST"/>
    <property type="match status" value="2"/>
</dbReference>
<evidence type="ECO:0000256" key="5">
    <source>
        <dbReference type="ARBA" id="ARBA00023136"/>
    </source>
</evidence>
<organism evidence="9 10">
    <name type="scientific">Pichia kudriavzevii</name>
    <name type="common">Yeast</name>
    <name type="synonym">Issatchenkia orientalis</name>
    <dbReference type="NCBI Taxonomy" id="4909"/>
    <lineage>
        <taxon>Eukaryota</taxon>
        <taxon>Fungi</taxon>
        <taxon>Dikarya</taxon>
        <taxon>Ascomycota</taxon>
        <taxon>Saccharomycotina</taxon>
        <taxon>Pichiomycetes</taxon>
        <taxon>Pichiales</taxon>
        <taxon>Pichiaceae</taxon>
        <taxon>Pichia</taxon>
    </lineage>
</organism>
<dbReference type="GO" id="GO:0032541">
    <property type="term" value="C:cortical endoplasmic reticulum"/>
    <property type="evidence" value="ECO:0007669"/>
    <property type="project" value="TreeGrafter"/>
</dbReference>
<sequence length="929" mass="105051">MDSVLKQRRVSSIPRLPDDDSGEVITSLPPLEKSLPPLPLASSSRKFNSADDIQSNMSTPSTSSSTTQSSLNVAKKSEPTVSTTTTHISYQNLKEDVSVESLGSQLDHLNESDETQKHTQSETEAEIDFQKGGIVVESGNGTEMLSYRRHSRKGTQTENIRVLPTTPKTTNNSAMSSPQTSITTSYAINSTIPDYLATPKQKAIDYNLYTDEKYLDTQFRYASNKRDDEFHRMFPDIPKGDRLLDDFSCALSREILLQGRMYVSEHYLCFNSSLLGWVTSLVISLDEIQKFERKSTVGLFPNGIIIETREAKHIFASFISRDQTLNFLETIWSKSVSLSQKNHEKIREYESLSSRTSYEGLHEGVKLLSEKDLYTIDGDTSNEESDSESSGDQVDYSNSIKSDAAHVISPDSESRYPGPKVYQASSYSIDYEATGETVVLEKDYQIPLGLLFEIFFGDDISFHKNMMVLNDGENFTDYGGLNMEGDKRSFEYDKKLNYPIGPSSTRVYCTEKLEHLDYEDHIEVLNITKTPNVPSGSSFDCRTRYLFKWSQNGKSKLIITFKLEWSGTSWFKNIIESSAKSGQMKAANDVDVELLKTIPQKMLDNEVSYEDTNPLSIQSRKTDKRFPGPKSQSASTYSFNYKENNETVVLDTEFSIPMGLLFQIIFGDDLTFHKRLMELGGSSNISEYQGLVEGRRERSYEYDKALNYSIGPKSTHVYCTEKILHLDYNDHIEVLNISKTPDVPSGSAFDCRTRFLFKWGETGSTKLIISYKLEWTGSSWFKGVIESSALSGQKKVGEDVNIELLKIIPQKVIEFGVNDETTQIEEEIKEVRKETRADKNVLPIEKEVGFFDCHFLSKQVIETPFGAVAITRIIVILLLIILMQFGVIMYQFKTLKHILKCQTESLSVISEHLLNLENHPAANQGDIIL</sequence>
<proteinExistence type="inferred from homology"/>
<dbReference type="GO" id="GO:0032934">
    <property type="term" value="F:sterol binding"/>
    <property type="evidence" value="ECO:0007669"/>
    <property type="project" value="TreeGrafter"/>
</dbReference>
<dbReference type="SMART" id="SM00568">
    <property type="entry name" value="GRAM"/>
    <property type="match status" value="1"/>
</dbReference>
<dbReference type="Pfam" id="PF16016">
    <property type="entry name" value="VASt"/>
    <property type="match status" value="2"/>
</dbReference>
<evidence type="ECO:0000313" key="10">
    <source>
        <dbReference type="Proteomes" id="UP000195871"/>
    </source>
</evidence>
<dbReference type="AlphaFoldDB" id="A0A1Z8JMI6"/>
<dbReference type="Pfam" id="PF02893">
    <property type="entry name" value="GRAM"/>
    <property type="match status" value="1"/>
</dbReference>